<dbReference type="AlphaFoldDB" id="A0A3B1DTA4"/>
<evidence type="ECO:0000313" key="1">
    <source>
        <dbReference type="EMBL" id="VAX39394.1"/>
    </source>
</evidence>
<reference evidence="1" key="1">
    <citation type="submission" date="2018-06" db="EMBL/GenBank/DDBJ databases">
        <authorList>
            <person name="Zhirakovskaya E."/>
        </authorList>
    </citation>
    <scope>NUCLEOTIDE SEQUENCE</scope>
</reference>
<protein>
    <recommendedName>
        <fullName evidence="2">Cytochrome c domain-containing protein</fullName>
    </recommendedName>
</protein>
<evidence type="ECO:0008006" key="2">
    <source>
        <dbReference type="Google" id="ProtNLM"/>
    </source>
</evidence>
<gene>
    <name evidence="1" type="ORF">MNBD_PLANCTO02-2748</name>
</gene>
<accession>A0A3B1DTA4</accession>
<proteinExistence type="predicted"/>
<name>A0A3B1DTA4_9ZZZZ</name>
<sequence>MRYLQFVLVVIFFVAPLFYNKSGKTSEPKRTEVKNKSNKKSDSLAIFNKRILPIFQSQKPSSCTECHLSGVDLKDYIQEDQKKTFASLVKAKLIDVEKPLDSKILKFIQRQPNKPNLITKKVRQQEYKAFRAWILAALKEPELLAAKSNTLAGPQLSDDVIRHARKDRVLTSFIENIWSEVGRCAACHSPDRNQKQVRRHGKEMSWIILNSPVKTMQYMIDQKLIDVNQPEKSLLITKPTMQVKHGGGKKMMVGDQAYKQFRRFLDDYSAVINKKYQSADDLPQQNNEVSFATEIWLKITNVPPRYNRMLMQVDLYRKTDKGWSTFRVASTDHPVFGKKRLWQHSLSLTAPRDSNWSKKIKRKRLPPGRYLIKIYIDKKRKLQKDTTAQLGRNEFVGQVKVQSRWRVGHQRMTVVKFPRR</sequence>
<organism evidence="1">
    <name type="scientific">hydrothermal vent metagenome</name>
    <dbReference type="NCBI Taxonomy" id="652676"/>
    <lineage>
        <taxon>unclassified sequences</taxon>
        <taxon>metagenomes</taxon>
        <taxon>ecological metagenomes</taxon>
    </lineage>
</organism>
<dbReference type="EMBL" id="UOGL01000329">
    <property type="protein sequence ID" value="VAX39394.1"/>
    <property type="molecule type" value="Genomic_DNA"/>
</dbReference>